<dbReference type="Proteomes" id="UP000790377">
    <property type="component" value="Unassembled WGS sequence"/>
</dbReference>
<comment type="caution">
    <text evidence="1">The sequence shown here is derived from an EMBL/GenBank/DDBJ whole genome shotgun (WGS) entry which is preliminary data.</text>
</comment>
<gene>
    <name evidence="1" type="ORF">BJ138DRAFT_1182228</name>
</gene>
<name>A0ACB8A3G7_9AGAM</name>
<sequence length="118" mass="13263">MTDADESRRLPIRNWAILARASSLVNSQDAGTDPRHSPSLVPSLRRRPRVRCLNLAVPTIQAVGIGNPSSRTTRAFKQSAARKRRLEAMIQPEGGERPSIKSFSRRSFRERKSPGTWE</sequence>
<keyword evidence="2" id="KW-1185">Reference proteome</keyword>
<evidence type="ECO:0000313" key="1">
    <source>
        <dbReference type="EMBL" id="KAH7907737.1"/>
    </source>
</evidence>
<protein>
    <submittedName>
        <fullName evidence="1">Uncharacterized protein</fullName>
    </submittedName>
</protein>
<organism evidence="1 2">
    <name type="scientific">Hygrophoropsis aurantiaca</name>
    <dbReference type="NCBI Taxonomy" id="72124"/>
    <lineage>
        <taxon>Eukaryota</taxon>
        <taxon>Fungi</taxon>
        <taxon>Dikarya</taxon>
        <taxon>Basidiomycota</taxon>
        <taxon>Agaricomycotina</taxon>
        <taxon>Agaricomycetes</taxon>
        <taxon>Agaricomycetidae</taxon>
        <taxon>Boletales</taxon>
        <taxon>Coniophorineae</taxon>
        <taxon>Hygrophoropsidaceae</taxon>
        <taxon>Hygrophoropsis</taxon>
    </lineage>
</organism>
<proteinExistence type="predicted"/>
<evidence type="ECO:0000313" key="2">
    <source>
        <dbReference type="Proteomes" id="UP000790377"/>
    </source>
</evidence>
<accession>A0ACB8A3G7</accession>
<dbReference type="EMBL" id="MU267876">
    <property type="protein sequence ID" value="KAH7907737.1"/>
    <property type="molecule type" value="Genomic_DNA"/>
</dbReference>
<reference evidence="1" key="1">
    <citation type="journal article" date="2021" name="New Phytol.">
        <title>Evolutionary innovations through gain and loss of genes in the ectomycorrhizal Boletales.</title>
        <authorList>
            <person name="Wu G."/>
            <person name="Miyauchi S."/>
            <person name="Morin E."/>
            <person name="Kuo A."/>
            <person name="Drula E."/>
            <person name="Varga T."/>
            <person name="Kohler A."/>
            <person name="Feng B."/>
            <person name="Cao Y."/>
            <person name="Lipzen A."/>
            <person name="Daum C."/>
            <person name="Hundley H."/>
            <person name="Pangilinan J."/>
            <person name="Johnson J."/>
            <person name="Barry K."/>
            <person name="LaButti K."/>
            <person name="Ng V."/>
            <person name="Ahrendt S."/>
            <person name="Min B."/>
            <person name="Choi I.G."/>
            <person name="Park H."/>
            <person name="Plett J.M."/>
            <person name="Magnuson J."/>
            <person name="Spatafora J.W."/>
            <person name="Nagy L.G."/>
            <person name="Henrissat B."/>
            <person name="Grigoriev I.V."/>
            <person name="Yang Z.L."/>
            <person name="Xu J."/>
            <person name="Martin F.M."/>
        </authorList>
    </citation>
    <scope>NUCLEOTIDE SEQUENCE</scope>
    <source>
        <strain evidence="1">ATCC 28755</strain>
    </source>
</reference>